<accession>A0A4Q9MG00</accession>
<evidence type="ECO:0000256" key="5">
    <source>
        <dbReference type="ARBA" id="ARBA00023242"/>
    </source>
</evidence>
<dbReference type="PANTHER" id="PTHR47338">
    <property type="entry name" value="ZN(II)2CYS6 TRANSCRIPTION FACTOR (EUROFUNG)-RELATED"/>
    <property type="match status" value="1"/>
</dbReference>
<feature type="compositionally biased region" description="Basic residues" evidence="6">
    <location>
        <begin position="200"/>
        <end position="209"/>
    </location>
</feature>
<feature type="region of interest" description="Disordered" evidence="6">
    <location>
        <begin position="49"/>
        <end position="138"/>
    </location>
</feature>
<feature type="compositionally biased region" description="Polar residues" evidence="6">
    <location>
        <begin position="49"/>
        <end position="74"/>
    </location>
</feature>
<organism evidence="8">
    <name type="scientific">Dichomitus squalens</name>
    <dbReference type="NCBI Taxonomy" id="114155"/>
    <lineage>
        <taxon>Eukaryota</taxon>
        <taxon>Fungi</taxon>
        <taxon>Dikarya</taxon>
        <taxon>Basidiomycota</taxon>
        <taxon>Agaricomycotina</taxon>
        <taxon>Agaricomycetes</taxon>
        <taxon>Polyporales</taxon>
        <taxon>Polyporaceae</taxon>
        <taxon>Dichomitus</taxon>
    </lineage>
</organism>
<feature type="region of interest" description="Disordered" evidence="6">
    <location>
        <begin position="175"/>
        <end position="265"/>
    </location>
</feature>
<evidence type="ECO:0000256" key="2">
    <source>
        <dbReference type="ARBA" id="ARBA00022723"/>
    </source>
</evidence>
<reference evidence="8" key="1">
    <citation type="submission" date="2019-01" db="EMBL/GenBank/DDBJ databases">
        <title>Draft genome sequences of three monokaryotic isolates of the white-rot basidiomycete fungus Dichomitus squalens.</title>
        <authorList>
            <consortium name="DOE Joint Genome Institute"/>
            <person name="Lopez S.C."/>
            <person name="Andreopoulos B."/>
            <person name="Pangilinan J."/>
            <person name="Lipzen A."/>
            <person name="Riley R."/>
            <person name="Ahrendt S."/>
            <person name="Ng V."/>
            <person name="Barry K."/>
            <person name="Daum C."/>
            <person name="Grigoriev I.V."/>
            <person name="Hilden K.S."/>
            <person name="Makela M.R."/>
            <person name="de Vries R.P."/>
        </authorList>
    </citation>
    <scope>NUCLEOTIDE SEQUENCE [LARGE SCALE GENOMIC DNA]</scope>
    <source>
        <strain evidence="8">OM18370.1</strain>
    </source>
</reference>
<keyword evidence="2" id="KW-0479">Metal-binding</keyword>
<dbReference type="SMART" id="SM00066">
    <property type="entry name" value="GAL4"/>
    <property type="match status" value="1"/>
</dbReference>
<dbReference type="SUPFAM" id="SSF57701">
    <property type="entry name" value="Zn2/Cys6 DNA-binding domain"/>
    <property type="match status" value="1"/>
</dbReference>
<evidence type="ECO:0000256" key="1">
    <source>
        <dbReference type="ARBA" id="ARBA00004123"/>
    </source>
</evidence>
<feature type="domain" description="Zn(2)-C6 fungal-type" evidence="7">
    <location>
        <begin position="146"/>
        <end position="179"/>
    </location>
</feature>
<keyword evidence="5" id="KW-0539">Nucleus</keyword>
<dbReference type="Proteomes" id="UP000292957">
    <property type="component" value="Unassembled WGS sequence"/>
</dbReference>
<dbReference type="Pfam" id="PF00172">
    <property type="entry name" value="Zn_clus"/>
    <property type="match status" value="1"/>
</dbReference>
<dbReference type="PROSITE" id="PS50048">
    <property type="entry name" value="ZN2_CY6_FUNGAL_2"/>
    <property type="match status" value="1"/>
</dbReference>
<proteinExistence type="predicted"/>
<dbReference type="InterPro" id="IPR036864">
    <property type="entry name" value="Zn2-C6_fun-type_DNA-bd_sf"/>
</dbReference>
<dbReference type="OrthoDB" id="2123952at2759"/>
<gene>
    <name evidence="8" type="ORF">BD311DRAFT_764367</name>
</gene>
<dbReference type="InterPro" id="IPR001138">
    <property type="entry name" value="Zn2Cys6_DnaBD"/>
</dbReference>
<dbReference type="GO" id="GO:0008270">
    <property type="term" value="F:zinc ion binding"/>
    <property type="evidence" value="ECO:0007669"/>
    <property type="project" value="InterPro"/>
</dbReference>
<dbReference type="Gene3D" id="4.10.240.10">
    <property type="entry name" value="Zn(2)-C6 fungal-type DNA-binding domain"/>
    <property type="match status" value="1"/>
</dbReference>
<keyword evidence="4" id="KW-0804">Transcription</keyword>
<comment type="subcellular location">
    <subcellularLocation>
        <location evidence="1">Nucleus</location>
    </subcellularLocation>
</comment>
<protein>
    <recommendedName>
        <fullName evidence="7">Zn(2)-C6 fungal-type domain-containing protein</fullName>
    </recommendedName>
</protein>
<evidence type="ECO:0000256" key="4">
    <source>
        <dbReference type="ARBA" id="ARBA00023163"/>
    </source>
</evidence>
<name>A0A4Q9MG00_9APHY</name>
<evidence type="ECO:0000256" key="6">
    <source>
        <dbReference type="SAM" id="MobiDB-lite"/>
    </source>
</evidence>
<dbReference type="PANTHER" id="PTHR47338:SF5">
    <property type="entry name" value="ZN(II)2CYS6 TRANSCRIPTION FACTOR (EUROFUNG)"/>
    <property type="match status" value="1"/>
</dbReference>
<dbReference type="GO" id="GO:0005634">
    <property type="term" value="C:nucleus"/>
    <property type="evidence" value="ECO:0007669"/>
    <property type="project" value="UniProtKB-SubCell"/>
</dbReference>
<keyword evidence="3" id="KW-0805">Transcription regulation</keyword>
<feature type="compositionally biased region" description="Polar residues" evidence="6">
    <location>
        <begin position="225"/>
        <end position="239"/>
    </location>
</feature>
<dbReference type="AlphaFoldDB" id="A0A4Q9MG00"/>
<dbReference type="InterPro" id="IPR050815">
    <property type="entry name" value="TF_fung"/>
</dbReference>
<feature type="compositionally biased region" description="Low complexity" evidence="6">
    <location>
        <begin position="78"/>
        <end position="95"/>
    </location>
</feature>
<dbReference type="CDD" id="cd12148">
    <property type="entry name" value="fungal_TF_MHR"/>
    <property type="match status" value="1"/>
</dbReference>
<evidence type="ECO:0000256" key="3">
    <source>
        <dbReference type="ARBA" id="ARBA00023015"/>
    </source>
</evidence>
<evidence type="ECO:0000259" key="7">
    <source>
        <dbReference type="PROSITE" id="PS50048"/>
    </source>
</evidence>
<dbReference type="GO" id="GO:0000981">
    <property type="term" value="F:DNA-binding transcription factor activity, RNA polymerase II-specific"/>
    <property type="evidence" value="ECO:0007669"/>
    <property type="project" value="InterPro"/>
</dbReference>
<sequence>MRIQTALPLRWVVMSPISRPFSSTSMSAAPMLDEPLAWLDSFMQGSSADDSLNNHSSNVLSIGSSTPSEGQHSPNFVAPSRDPPSSASSTPAASASRHRPQIKSASSSTPTSDPAPPRKRIRPKIALDPHQPPTARGNPRARVYVACNQCRVRKTRCDGAKPVCFNCHKRPPDVGECSYDARPNRRGRDKAPGTRARMATSHRFKRRKTSSGTVDSDSDSNSSNPTHESGSASGGQTATHLHASYDNFPGLSSEEESEEYDPFPLVDLDNPIAGTEFSLGRYAQEVEQNIPRRPSLQFTRETWWDALLTFYSTDSGTTDTISLVPEQRSATVLRVVSDFRALFHASIYWVSFIHIPRFFDALLNPTTRGSMQPSLVMSALAIGLFSQSSEAEKGAAGRAKALQLIEIAHSSLQASMASGWVNVELIQAAWLIVYFELQSHPMRSTTRHRSSLLLLDSLIRLFSLTTLDADIKRAHTSNRPSVALLNAAGLTSSISEVPSNNNIPFYTSAHTPGFFAQPSGVFPLQQGVNFNLPPHAPPAHLVQPIVPDNMTLGPSTTLHPVDCNCASLTLKAHWPGVSGIAPAWAGTLIWPENISEGEFRKEECRRLVWASVMVTASLNAYNSAHNIEADIDKQKLWMKNPDNYALLFPGESLAMHGAPVQPNNVWTLYLRSMLLLHSCVQKRADLTLSDAERAQFAMQAWLEMDAIDDALGQHTCELERNFGHQAREMLFSSRMCVSHEFHRYIPRITTKGSQLFYRDKAEAWLRLRMATAEQVWKSLTEGVPSPALDYRRPLLIYWFMSHVLKALVLWEADPTLIVALEAAKVFSKRTEYLMLFWPSEDQRKEWASIRMKLVKACLEVGISPPTVALPGPIPHMFRQARQAQSNPIQ</sequence>
<evidence type="ECO:0000313" key="8">
    <source>
        <dbReference type="EMBL" id="TBU25488.1"/>
    </source>
</evidence>
<dbReference type="EMBL" id="ML143460">
    <property type="protein sequence ID" value="TBU25488.1"/>
    <property type="molecule type" value="Genomic_DNA"/>
</dbReference>
<dbReference type="CDD" id="cd00067">
    <property type="entry name" value="GAL4"/>
    <property type="match status" value="1"/>
</dbReference>